<dbReference type="CDD" id="cd07521">
    <property type="entry name" value="HAD_FCP1-like"/>
    <property type="match status" value="1"/>
</dbReference>
<evidence type="ECO:0000313" key="6">
    <source>
        <dbReference type="EMBL" id="KAF8394685.1"/>
    </source>
</evidence>
<name>A0A834YUV8_TETSI</name>
<accession>A0A834YUV8</accession>
<proteinExistence type="inferred from homology"/>
<dbReference type="OMA" id="WPFNEVN"/>
<dbReference type="SUPFAM" id="SSF56784">
    <property type="entry name" value="HAD-like"/>
    <property type="match status" value="1"/>
</dbReference>
<feature type="domain" description="FCP1 homology" evidence="5">
    <location>
        <begin position="183"/>
        <end position="342"/>
    </location>
</feature>
<dbReference type="InterPro" id="IPR023214">
    <property type="entry name" value="HAD_sf"/>
</dbReference>
<organism evidence="6 7">
    <name type="scientific">Tetracentron sinense</name>
    <name type="common">Spur-leaf</name>
    <dbReference type="NCBI Taxonomy" id="13715"/>
    <lineage>
        <taxon>Eukaryota</taxon>
        <taxon>Viridiplantae</taxon>
        <taxon>Streptophyta</taxon>
        <taxon>Embryophyta</taxon>
        <taxon>Tracheophyta</taxon>
        <taxon>Spermatophyta</taxon>
        <taxon>Magnoliopsida</taxon>
        <taxon>Trochodendrales</taxon>
        <taxon>Trochodendraceae</taxon>
        <taxon>Tetracentron</taxon>
    </lineage>
</organism>
<evidence type="ECO:0000256" key="3">
    <source>
        <dbReference type="ARBA" id="ARBA00037324"/>
    </source>
</evidence>
<comment type="caution">
    <text evidence="6">The sequence shown here is derived from an EMBL/GenBank/DDBJ whole genome shotgun (WGS) entry which is preliminary data.</text>
</comment>
<sequence length="360" mass="41013">MYQTSIDEIVPVLHLSITEVHMKFLDSKMTMTKCLNEIGGVSVSEIFTSDATTSKFTVDASKKLQESVLLADCPNHEQLDFTAIFDMPERCMSWPFNEVNNMGTESYPGHGLIEEALLNSNDAFFNYEIQQTRPLDERVDICNYWGVADADEYYNPYLFLMSLLDLPEMVSPYSPILSQRESQKRLPITLVLDLDETLVHSSFDSCEDADFSFPVHFSMQVQTVYVRQRPYLRMFLEAVAAMFEIVIFTAGQSIYAERLLDILDPDHTLICQRVYRDSCVLSEGGYMKDLTILGRDLARIAIVDNSPQVFQLQVENGIPIQSWFGDPSDNALLSLFLFLESLVGADDVRPIIKKKFCCQE</sequence>
<comment type="similarity">
    <text evidence="4">Belongs to the CTDSPL2 family.</text>
</comment>
<reference evidence="6 7" key="1">
    <citation type="submission" date="2020-04" db="EMBL/GenBank/DDBJ databases">
        <title>Plant Genome Project.</title>
        <authorList>
            <person name="Zhang R.-G."/>
        </authorList>
    </citation>
    <scope>NUCLEOTIDE SEQUENCE [LARGE SCALE GENOMIC DNA]</scope>
    <source>
        <strain evidence="6">YNK0</strain>
        <tissue evidence="6">Leaf</tissue>
    </source>
</reference>
<dbReference type="InterPro" id="IPR011948">
    <property type="entry name" value="Dullard_phosphatase"/>
</dbReference>
<protein>
    <recommendedName>
        <fullName evidence="5">FCP1 homology domain-containing protein</fullName>
    </recommendedName>
</protein>
<evidence type="ECO:0000313" key="7">
    <source>
        <dbReference type="Proteomes" id="UP000655225"/>
    </source>
</evidence>
<comment type="function">
    <text evidence="3">Probable phosphatase.</text>
</comment>
<dbReference type="NCBIfam" id="TIGR02251">
    <property type="entry name" value="HIF-SF_euk"/>
    <property type="match status" value="1"/>
</dbReference>
<dbReference type="PANTHER" id="PTHR12210">
    <property type="entry name" value="DULLARD PROTEIN PHOSPHATASE"/>
    <property type="match status" value="1"/>
</dbReference>
<dbReference type="Proteomes" id="UP000655225">
    <property type="component" value="Unassembled WGS sequence"/>
</dbReference>
<evidence type="ECO:0000256" key="4">
    <source>
        <dbReference type="ARBA" id="ARBA00038355"/>
    </source>
</evidence>
<gene>
    <name evidence="6" type="ORF">HHK36_020902</name>
</gene>
<keyword evidence="2" id="KW-0904">Protein phosphatase</keyword>
<dbReference type="AlphaFoldDB" id="A0A834YUV8"/>
<evidence type="ECO:0000256" key="2">
    <source>
        <dbReference type="ARBA" id="ARBA00022912"/>
    </source>
</evidence>
<dbReference type="InterPro" id="IPR004274">
    <property type="entry name" value="FCP1_dom"/>
</dbReference>
<keyword evidence="1" id="KW-0378">Hydrolase</keyword>
<dbReference type="Pfam" id="PF03031">
    <property type="entry name" value="NIF"/>
    <property type="match status" value="1"/>
</dbReference>
<dbReference type="SMART" id="SM00577">
    <property type="entry name" value="CPDc"/>
    <property type="match status" value="1"/>
</dbReference>
<dbReference type="Gene3D" id="3.40.50.1000">
    <property type="entry name" value="HAD superfamily/HAD-like"/>
    <property type="match status" value="1"/>
</dbReference>
<dbReference type="EMBL" id="JABCRI010000014">
    <property type="protein sequence ID" value="KAF8394685.1"/>
    <property type="molecule type" value="Genomic_DNA"/>
</dbReference>
<evidence type="ECO:0000256" key="1">
    <source>
        <dbReference type="ARBA" id="ARBA00022801"/>
    </source>
</evidence>
<dbReference type="FunFam" id="3.40.50.1000:FF:000015">
    <property type="entry name" value="CTD small phosphatase-like protein 2"/>
    <property type="match status" value="1"/>
</dbReference>
<evidence type="ECO:0000259" key="5">
    <source>
        <dbReference type="PROSITE" id="PS50969"/>
    </source>
</evidence>
<dbReference type="InterPro" id="IPR036412">
    <property type="entry name" value="HAD-like_sf"/>
</dbReference>
<dbReference type="GO" id="GO:0004721">
    <property type="term" value="F:phosphoprotein phosphatase activity"/>
    <property type="evidence" value="ECO:0007669"/>
    <property type="project" value="UniProtKB-KW"/>
</dbReference>
<keyword evidence="7" id="KW-1185">Reference proteome</keyword>
<dbReference type="GO" id="GO:0005634">
    <property type="term" value="C:nucleus"/>
    <property type="evidence" value="ECO:0007669"/>
    <property type="project" value="UniProtKB-ARBA"/>
</dbReference>
<dbReference type="OrthoDB" id="277011at2759"/>
<dbReference type="InterPro" id="IPR050365">
    <property type="entry name" value="TIM50"/>
</dbReference>
<dbReference type="PROSITE" id="PS50969">
    <property type="entry name" value="FCP1"/>
    <property type="match status" value="1"/>
</dbReference>